<dbReference type="PANTHER" id="PTHR35040:SF9">
    <property type="entry name" value="4-LIKE CELL SURFACE PROTEIN, PUTATIVE (AFU_ORTHOLOGUE AFUA_4G14080)-RELATED"/>
    <property type="match status" value="1"/>
</dbReference>
<accession>A0A0B5ESR4</accession>
<proteinExistence type="predicted"/>
<dbReference type="InterPro" id="IPR021986">
    <property type="entry name" value="Spherulin4"/>
</dbReference>
<dbReference type="EMBL" id="CP010519">
    <property type="protein sequence ID" value="AJE81182.1"/>
    <property type="molecule type" value="Genomic_DNA"/>
</dbReference>
<evidence type="ECO:0000313" key="3">
    <source>
        <dbReference type="Proteomes" id="UP000031523"/>
    </source>
</evidence>
<dbReference type="PANTHER" id="PTHR35040">
    <property type="match status" value="1"/>
</dbReference>
<evidence type="ECO:0008006" key="4">
    <source>
        <dbReference type="Google" id="ProtNLM"/>
    </source>
</evidence>
<keyword evidence="3" id="KW-1185">Reference proteome</keyword>
<dbReference type="Proteomes" id="UP000031523">
    <property type="component" value="Chromosome"/>
</dbReference>
<dbReference type="KEGG" id="sals:SLNWT_0806"/>
<sequence length="232" mass="24660">MTLLVPLYVHPAVDPAAWQSVAGAPSRMYAVVLNAADGPGGSPDPAFAAASGALRAAGVRVLGYVDTAYGRRPRREVLRDLERHRDWYGTEGCFLDRTDPGASGLRACRGLVRAARGRGARTVVLNPGVHPAPGYARAADLLVTFEGHWSTYLGSFTAPDWTTRHPPERFCHLVYGVPPALAELAARTARERGAGVHCAAPGAGPNPWNRPPALPPEAAVNPRNPLRTEDPA</sequence>
<reference evidence="2 3" key="1">
    <citation type="submission" date="2015-01" db="EMBL/GenBank/DDBJ databases">
        <title>Enhanced salinomycin production by adjusting the supply of polyketide extender units in Streptomyce albus DSM 41398.</title>
        <authorList>
            <person name="Lu C."/>
        </authorList>
    </citation>
    <scope>NUCLEOTIDE SEQUENCE [LARGE SCALE GENOMIC DNA]</scope>
    <source>
        <strain evidence="3">ATCC 21838 / DSM 41398 / FERM P-419 / JCM 4703 / NBRC 107858</strain>
    </source>
</reference>
<name>A0A0B5ESR4_STRA4</name>
<gene>
    <name evidence="2" type="ORF">SLNWT_0806</name>
</gene>
<evidence type="ECO:0000256" key="1">
    <source>
        <dbReference type="SAM" id="MobiDB-lite"/>
    </source>
</evidence>
<evidence type="ECO:0000313" key="2">
    <source>
        <dbReference type="EMBL" id="AJE81182.1"/>
    </source>
</evidence>
<feature type="region of interest" description="Disordered" evidence="1">
    <location>
        <begin position="200"/>
        <end position="232"/>
    </location>
</feature>
<dbReference type="AlphaFoldDB" id="A0A0B5ESR4"/>
<dbReference type="Pfam" id="PF12138">
    <property type="entry name" value="Spherulin4"/>
    <property type="match status" value="1"/>
</dbReference>
<protein>
    <recommendedName>
        <fullName evidence="4">Spherulation-specific family 4</fullName>
    </recommendedName>
</protein>
<organism evidence="2 3">
    <name type="scientific">Streptomyces albus (strain ATCC 21838 / DSM 41398 / FERM P-419 / JCM 4703 / NBRC 107858)</name>
    <dbReference type="NCBI Taxonomy" id="1081613"/>
    <lineage>
        <taxon>Bacteria</taxon>
        <taxon>Bacillati</taxon>
        <taxon>Actinomycetota</taxon>
        <taxon>Actinomycetes</taxon>
        <taxon>Kitasatosporales</taxon>
        <taxon>Streptomycetaceae</taxon>
        <taxon>Streptomyces</taxon>
    </lineage>
</organism>